<keyword evidence="2" id="KW-1185">Reference proteome</keyword>
<dbReference type="Gene3D" id="3.50.50.60">
    <property type="entry name" value="FAD/NAD(P)-binding domain"/>
    <property type="match status" value="1"/>
</dbReference>
<evidence type="ECO:0000313" key="2">
    <source>
        <dbReference type="Proteomes" id="UP000639973"/>
    </source>
</evidence>
<dbReference type="InterPro" id="IPR036188">
    <property type="entry name" value="FAD/NAD-bd_sf"/>
</dbReference>
<sequence>MDDYGSGPSRGFVWGAAIATRIHPQAGKEFDDGVSVGWHRVPWALGCYGLYTDETRENESPVLYARRGA</sequence>
<dbReference type="RefSeq" id="WP_188971177.1">
    <property type="nucleotide sequence ID" value="NZ_BMOL01000007.1"/>
</dbReference>
<protein>
    <submittedName>
        <fullName evidence="1">Uncharacterized protein</fullName>
    </submittedName>
</protein>
<reference evidence="2" key="1">
    <citation type="journal article" date="2019" name="Int. J. Syst. Evol. Microbiol.">
        <title>The Global Catalogue of Microorganisms (GCM) 10K type strain sequencing project: providing services to taxonomists for standard genome sequencing and annotation.</title>
        <authorList>
            <consortium name="The Broad Institute Genomics Platform"/>
            <consortium name="The Broad Institute Genome Sequencing Center for Infectious Disease"/>
            <person name="Wu L."/>
            <person name="Ma J."/>
        </authorList>
    </citation>
    <scope>NUCLEOTIDE SEQUENCE [LARGE SCALE GENOMIC DNA]</scope>
    <source>
        <strain evidence="2">JCM 15442</strain>
    </source>
</reference>
<proteinExistence type="predicted"/>
<dbReference type="EMBL" id="BMOL01000007">
    <property type="protein sequence ID" value="GGL81059.1"/>
    <property type="molecule type" value="Genomic_DNA"/>
</dbReference>
<organism evidence="1 2">
    <name type="scientific">Deinococcus aerolatus</name>
    <dbReference type="NCBI Taxonomy" id="522487"/>
    <lineage>
        <taxon>Bacteria</taxon>
        <taxon>Thermotogati</taxon>
        <taxon>Deinococcota</taxon>
        <taxon>Deinococci</taxon>
        <taxon>Deinococcales</taxon>
        <taxon>Deinococcaceae</taxon>
        <taxon>Deinococcus</taxon>
    </lineage>
</organism>
<name>A0ABQ2G905_9DEIO</name>
<dbReference type="Proteomes" id="UP000639973">
    <property type="component" value="Unassembled WGS sequence"/>
</dbReference>
<dbReference type="Gene3D" id="3.90.660.10">
    <property type="match status" value="1"/>
</dbReference>
<evidence type="ECO:0000313" key="1">
    <source>
        <dbReference type="EMBL" id="GGL81059.1"/>
    </source>
</evidence>
<comment type="caution">
    <text evidence="1">The sequence shown here is derived from an EMBL/GenBank/DDBJ whole genome shotgun (WGS) entry which is preliminary data.</text>
</comment>
<gene>
    <name evidence="1" type="ORF">GCM10010840_18580</name>
</gene>
<accession>A0ABQ2G905</accession>